<name>A0A0K2D1R8_9HYPH</name>
<feature type="region of interest" description="Disordered" evidence="1">
    <location>
        <begin position="48"/>
        <end position="75"/>
    </location>
</feature>
<feature type="non-terminal residue" evidence="2">
    <location>
        <position position="1"/>
    </location>
</feature>
<evidence type="ECO:0000256" key="1">
    <source>
        <dbReference type="SAM" id="MobiDB-lite"/>
    </source>
</evidence>
<organism evidence="2">
    <name type="scientific">Agrobacterium sp. ST15.13/064</name>
    <dbReference type="NCBI Taxonomy" id="1697306"/>
    <lineage>
        <taxon>Bacteria</taxon>
        <taxon>Pseudomonadati</taxon>
        <taxon>Pseudomonadota</taxon>
        <taxon>Alphaproteobacteria</taxon>
        <taxon>Hyphomicrobiales</taxon>
        <taxon>Rhizobiaceae</taxon>
        <taxon>Rhizobium/Agrobacterium group</taxon>
        <taxon>Agrobacterium</taxon>
    </lineage>
</organism>
<feature type="non-terminal residue" evidence="2">
    <location>
        <position position="75"/>
    </location>
</feature>
<protein>
    <submittedName>
        <fullName evidence="2">RolB</fullName>
    </submittedName>
</protein>
<dbReference type="EMBL" id="KP851627">
    <property type="protein sequence ID" value="ALA13673.1"/>
    <property type="molecule type" value="Genomic_DNA"/>
</dbReference>
<accession>A0A0K2D1R8</accession>
<dbReference type="AlphaFoldDB" id="A0A0K2D1R8"/>
<proteinExistence type="predicted"/>
<evidence type="ECO:0000313" key="2">
    <source>
        <dbReference type="EMBL" id="ALA13673.1"/>
    </source>
</evidence>
<sequence length="75" mass="8075">TTLLSVLTTLLSVLHDIGYRSHNIAACGITAITKKDGVITQTAVPSPDPDLTLRLSGRNHKREEGDMKPAIVKPK</sequence>
<reference evidence="2" key="1">
    <citation type="submission" date="2015-02" db="EMBL/GenBank/DDBJ databases">
        <authorList>
            <person name="Chooi Y.-H."/>
        </authorList>
    </citation>
    <scope>NUCLEOTIDE SEQUENCE</scope>
    <source>
        <strain evidence="2">ST15.13/064</strain>
    </source>
</reference>